<evidence type="ECO:0000256" key="10">
    <source>
        <dbReference type="SAM" id="MobiDB-lite"/>
    </source>
</evidence>
<dbReference type="Proteomes" id="UP000319732">
    <property type="component" value="Unassembled WGS sequence"/>
</dbReference>
<evidence type="ECO:0000256" key="6">
    <source>
        <dbReference type="ARBA" id="ARBA00022989"/>
    </source>
</evidence>
<dbReference type="Gene3D" id="3.10.20.310">
    <property type="entry name" value="membrane protein fhac"/>
    <property type="match status" value="1"/>
</dbReference>
<dbReference type="PANTHER" id="PTHR35851">
    <property type="entry name" value="CELL DIVISION PROTEIN FTSQ"/>
    <property type="match status" value="1"/>
</dbReference>
<evidence type="ECO:0000256" key="7">
    <source>
        <dbReference type="ARBA" id="ARBA00023136"/>
    </source>
</evidence>
<keyword evidence="8 9" id="KW-0131">Cell cycle</keyword>
<evidence type="ECO:0000256" key="8">
    <source>
        <dbReference type="ARBA" id="ARBA00023306"/>
    </source>
</evidence>
<comment type="similarity">
    <text evidence="9">Belongs to the FtsQ/DivIB family. FtsQ subfamily.</text>
</comment>
<keyword evidence="3 9" id="KW-0997">Cell inner membrane</keyword>
<dbReference type="PROSITE" id="PS51779">
    <property type="entry name" value="POTRA"/>
    <property type="match status" value="1"/>
</dbReference>
<comment type="function">
    <text evidence="9">Essential cell division protein. May link together the upstream cell division proteins, which are predominantly cytoplasmic, with the downstream cell division proteins, which are predominantly periplasmic. May control correct divisome assembly.</text>
</comment>
<dbReference type="InterPro" id="IPR026579">
    <property type="entry name" value="FtsQ"/>
</dbReference>
<dbReference type="InterPro" id="IPR013685">
    <property type="entry name" value="POTRA_FtsQ_type"/>
</dbReference>
<dbReference type="GO" id="GO:0005886">
    <property type="term" value="C:plasma membrane"/>
    <property type="evidence" value="ECO:0007669"/>
    <property type="project" value="UniProtKB-SubCell"/>
</dbReference>
<comment type="subunit">
    <text evidence="9">Part of a complex composed of FtsB, FtsL and FtsQ.</text>
</comment>
<dbReference type="GO" id="GO:0032153">
    <property type="term" value="C:cell division site"/>
    <property type="evidence" value="ECO:0007669"/>
    <property type="project" value="UniProtKB-UniRule"/>
</dbReference>
<evidence type="ECO:0000256" key="9">
    <source>
        <dbReference type="HAMAP-Rule" id="MF_00911"/>
    </source>
</evidence>
<keyword evidence="4 9" id="KW-0132">Cell division</keyword>
<comment type="caution">
    <text evidence="12">The sequence shown here is derived from an EMBL/GenBank/DDBJ whole genome shotgun (WGS) entry which is preliminary data.</text>
</comment>
<keyword evidence="7 9" id="KW-0472">Membrane</keyword>
<protein>
    <recommendedName>
        <fullName evidence="9">Cell division protein FtsQ</fullName>
    </recommendedName>
</protein>
<organism evidence="12 13">
    <name type="scientific">Exilibacterium tricleocarpae</name>
    <dbReference type="NCBI Taxonomy" id="2591008"/>
    <lineage>
        <taxon>Bacteria</taxon>
        <taxon>Pseudomonadati</taxon>
        <taxon>Pseudomonadota</taxon>
        <taxon>Gammaproteobacteria</taxon>
        <taxon>Cellvibrionales</taxon>
        <taxon>Cellvibrionaceae</taxon>
        <taxon>Exilibacterium</taxon>
    </lineage>
</organism>
<dbReference type="InterPro" id="IPR005548">
    <property type="entry name" value="Cell_div_FtsQ/DivIB_C"/>
</dbReference>
<dbReference type="OrthoDB" id="9790370at2"/>
<comment type="subcellular location">
    <subcellularLocation>
        <location evidence="9">Cell inner membrane</location>
        <topology evidence="9">Single-pass type II membrane protein</topology>
    </subcellularLocation>
    <subcellularLocation>
        <location evidence="1">Membrane</location>
    </subcellularLocation>
    <text evidence="9">Localizes to the division septum.</text>
</comment>
<dbReference type="InterPro" id="IPR034746">
    <property type="entry name" value="POTRA"/>
</dbReference>
<proteinExistence type="inferred from homology"/>
<keyword evidence="6 9" id="KW-1133">Transmembrane helix</keyword>
<dbReference type="GO" id="GO:0043093">
    <property type="term" value="P:FtsZ-dependent cytokinesis"/>
    <property type="evidence" value="ECO:0007669"/>
    <property type="project" value="UniProtKB-UniRule"/>
</dbReference>
<feature type="compositionally biased region" description="Basic and acidic residues" evidence="10">
    <location>
        <begin position="1"/>
        <end position="11"/>
    </location>
</feature>
<feature type="region of interest" description="Disordered" evidence="10">
    <location>
        <begin position="1"/>
        <end position="22"/>
    </location>
</feature>
<accession>A0A545TQE2</accession>
<keyword evidence="2 9" id="KW-1003">Cell membrane</keyword>
<evidence type="ECO:0000256" key="4">
    <source>
        <dbReference type="ARBA" id="ARBA00022618"/>
    </source>
</evidence>
<dbReference type="GO" id="GO:0090529">
    <property type="term" value="P:cell septum assembly"/>
    <property type="evidence" value="ECO:0007669"/>
    <property type="project" value="InterPro"/>
</dbReference>
<keyword evidence="5 9" id="KW-0812">Transmembrane</keyword>
<sequence>MKAKRIQDTQKNRRAQGASRRAAPRRRLPLRWLAWLAAAGCVVAAAVLGLPRWAALPDTIDRPVASIAVQGEFLLVSKERVMALLEPLVDQTFLQLDLAAIKTEVEKAPFIDRAILGRRWPDQLVVTIVEQQPIARWGRSGFLNQRGQIVATPELDNLQGLPLLSGNRAQSEQVMLIYQGIAKLLRPYGLSVMELRSDPVHSVELVLSNDLRLVVGRDQIMKKMQRFLAVYTDDLQAKVDSVASIDLRYNNGVAVKWREGALASAR</sequence>
<evidence type="ECO:0000256" key="1">
    <source>
        <dbReference type="ARBA" id="ARBA00004370"/>
    </source>
</evidence>
<dbReference type="Pfam" id="PF08478">
    <property type="entry name" value="POTRA_1"/>
    <property type="match status" value="1"/>
</dbReference>
<gene>
    <name evidence="9" type="primary">ftsQ</name>
    <name evidence="12" type="ORF">FKG94_11195</name>
</gene>
<evidence type="ECO:0000313" key="12">
    <source>
        <dbReference type="EMBL" id="TQV79427.1"/>
    </source>
</evidence>
<feature type="domain" description="POTRA" evidence="11">
    <location>
        <begin position="62"/>
        <end position="131"/>
    </location>
</feature>
<evidence type="ECO:0000313" key="13">
    <source>
        <dbReference type="Proteomes" id="UP000319732"/>
    </source>
</evidence>
<dbReference type="Pfam" id="PF03799">
    <property type="entry name" value="FtsQ_DivIB_C"/>
    <property type="match status" value="1"/>
</dbReference>
<dbReference type="InterPro" id="IPR045335">
    <property type="entry name" value="FtsQ_C_sf"/>
</dbReference>
<evidence type="ECO:0000259" key="11">
    <source>
        <dbReference type="PROSITE" id="PS51779"/>
    </source>
</evidence>
<dbReference type="Gene3D" id="3.40.50.11690">
    <property type="entry name" value="Cell division protein FtsQ/DivIB"/>
    <property type="match status" value="1"/>
</dbReference>
<dbReference type="RefSeq" id="WP_142904317.1">
    <property type="nucleotide sequence ID" value="NZ_ML660092.1"/>
</dbReference>
<keyword evidence="13" id="KW-1185">Reference proteome</keyword>
<reference evidence="12 13" key="1">
    <citation type="submission" date="2019-06" db="EMBL/GenBank/DDBJ databases">
        <title>Whole genome sequence for Cellvibrionaceae sp. R142.</title>
        <authorList>
            <person name="Wang G."/>
        </authorList>
    </citation>
    <scope>NUCLEOTIDE SEQUENCE [LARGE SCALE GENOMIC DNA]</scope>
    <source>
        <strain evidence="12 13">R142</strain>
    </source>
</reference>
<evidence type="ECO:0000256" key="5">
    <source>
        <dbReference type="ARBA" id="ARBA00022692"/>
    </source>
</evidence>
<evidence type="ECO:0000256" key="2">
    <source>
        <dbReference type="ARBA" id="ARBA00022475"/>
    </source>
</evidence>
<evidence type="ECO:0000256" key="3">
    <source>
        <dbReference type="ARBA" id="ARBA00022519"/>
    </source>
</evidence>
<dbReference type="AlphaFoldDB" id="A0A545TQE2"/>
<name>A0A545TQE2_9GAMM</name>
<dbReference type="EMBL" id="VHSG01000011">
    <property type="protein sequence ID" value="TQV79427.1"/>
    <property type="molecule type" value="Genomic_DNA"/>
</dbReference>
<dbReference type="PANTHER" id="PTHR35851:SF1">
    <property type="entry name" value="CELL DIVISION PROTEIN FTSQ"/>
    <property type="match status" value="1"/>
</dbReference>
<dbReference type="HAMAP" id="MF_00911">
    <property type="entry name" value="FtsQ_subfam"/>
    <property type="match status" value="1"/>
</dbReference>